<feature type="coiled-coil region" evidence="1">
    <location>
        <begin position="43"/>
        <end position="70"/>
    </location>
</feature>
<evidence type="ECO:0000256" key="2">
    <source>
        <dbReference type="SAM" id="Phobius"/>
    </source>
</evidence>
<dbReference type="InterPro" id="IPR007060">
    <property type="entry name" value="FtsL/DivIC"/>
</dbReference>
<gene>
    <name evidence="3" type="ORF">A3H03_00765</name>
</gene>
<dbReference type="Pfam" id="PF04977">
    <property type="entry name" value="DivIC"/>
    <property type="match status" value="1"/>
</dbReference>
<reference evidence="3 4" key="1">
    <citation type="journal article" date="2016" name="Nat. Commun.">
        <title>Thousands of microbial genomes shed light on interconnected biogeochemical processes in an aquifer system.</title>
        <authorList>
            <person name="Anantharaman K."/>
            <person name="Brown C.T."/>
            <person name="Hug L.A."/>
            <person name="Sharon I."/>
            <person name="Castelle C.J."/>
            <person name="Probst A.J."/>
            <person name="Thomas B.C."/>
            <person name="Singh A."/>
            <person name="Wilkins M.J."/>
            <person name="Karaoz U."/>
            <person name="Brodie E.L."/>
            <person name="Williams K.H."/>
            <person name="Hubbard S.S."/>
            <person name="Banfield J.F."/>
        </authorList>
    </citation>
    <scope>NUCLEOTIDE SEQUENCE [LARGE SCALE GENOMIC DNA]</scope>
</reference>
<name>A0A1F6G1I6_9BACT</name>
<dbReference type="AlphaFoldDB" id="A0A1F6G1I6"/>
<feature type="transmembrane region" description="Helical" evidence="2">
    <location>
        <begin position="20"/>
        <end position="38"/>
    </location>
</feature>
<evidence type="ECO:0000313" key="4">
    <source>
        <dbReference type="Proteomes" id="UP000177320"/>
    </source>
</evidence>
<protein>
    <recommendedName>
        <fullName evidence="5">Cell division protein FtsL</fullName>
    </recommendedName>
</protein>
<evidence type="ECO:0000313" key="3">
    <source>
        <dbReference type="EMBL" id="OGG91982.1"/>
    </source>
</evidence>
<proteinExistence type="predicted"/>
<organism evidence="3 4">
    <name type="scientific">Candidatus Kuenenbacteria bacterium RIFCSPLOWO2_12_FULL_42_13</name>
    <dbReference type="NCBI Taxonomy" id="1798565"/>
    <lineage>
        <taxon>Bacteria</taxon>
        <taxon>Candidatus Kueneniibacteriota</taxon>
    </lineage>
</organism>
<keyword evidence="1" id="KW-0175">Coiled coil</keyword>
<keyword evidence="2" id="KW-0812">Transmembrane</keyword>
<sequence>MIYRYGDSTSLFKKISRSKIFFLAIIVLVVFLEISVFGEKQSQKKVANNMNALEQEIAKLENKNLELTELLGYLKSDDFVEQEAREKLNMRKSGERVMLVPKAENPESLAGAVSGAAEIKNWRLWLEYFFGETLN</sequence>
<evidence type="ECO:0008006" key="5">
    <source>
        <dbReference type="Google" id="ProtNLM"/>
    </source>
</evidence>
<evidence type="ECO:0000256" key="1">
    <source>
        <dbReference type="SAM" id="Coils"/>
    </source>
</evidence>
<comment type="caution">
    <text evidence="3">The sequence shown here is derived from an EMBL/GenBank/DDBJ whole genome shotgun (WGS) entry which is preliminary data.</text>
</comment>
<dbReference type="EMBL" id="MFNA01000030">
    <property type="protein sequence ID" value="OGG91982.1"/>
    <property type="molecule type" value="Genomic_DNA"/>
</dbReference>
<accession>A0A1F6G1I6</accession>
<keyword evidence="2" id="KW-1133">Transmembrane helix</keyword>
<keyword evidence="2" id="KW-0472">Membrane</keyword>
<dbReference type="Proteomes" id="UP000177320">
    <property type="component" value="Unassembled WGS sequence"/>
</dbReference>